<proteinExistence type="predicted"/>
<dbReference type="EMBL" id="QJKK01000004">
    <property type="protein sequence ID" value="RAL24310.1"/>
    <property type="molecule type" value="Genomic_DNA"/>
</dbReference>
<evidence type="ECO:0000256" key="1">
    <source>
        <dbReference type="ARBA" id="ARBA00022679"/>
    </source>
</evidence>
<keyword evidence="1 3" id="KW-0808">Transferase</keyword>
<feature type="domain" description="Methyltransferase" evidence="2">
    <location>
        <begin position="38"/>
        <end position="136"/>
    </location>
</feature>
<name>A0A364K4L5_9BACL</name>
<dbReference type="OrthoDB" id="9804312at2"/>
<dbReference type="AlphaFoldDB" id="A0A364K4L5"/>
<comment type="caution">
    <text evidence="3">The sequence shown here is derived from an EMBL/GenBank/DDBJ whole genome shotgun (WGS) entry which is preliminary data.</text>
</comment>
<dbReference type="PANTHER" id="PTHR43861">
    <property type="entry name" value="TRANS-ACONITATE 2-METHYLTRANSFERASE-RELATED"/>
    <property type="match status" value="1"/>
</dbReference>
<dbReference type="SUPFAM" id="SSF53335">
    <property type="entry name" value="S-adenosyl-L-methionine-dependent methyltransferases"/>
    <property type="match status" value="1"/>
</dbReference>
<dbReference type="GO" id="GO:0032259">
    <property type="term" value="P:methylation"/>
    <property type="evidence" value="ECO:0007669"/>
    <property type="project" value="UniProtKB-KW"/>
</dbReference>
<reference evidence="3 4" key="2">
    <citation type="submission" date="2018-06" db="EMBL/GenBank/DDBJ databases">
        <authorList>
            <person name="Zhirakovskaya E."/>
        </authorList>
    </citation>
    <scope>NUCLEOTIDE SEQUENCE [LARGE SCALE GENOMIC DNA]</scope>
    <source>
        <strain evidence="3 4">FBKL4.011</strain>
    </source>
</reference>
<dbReference type="RefSeq" id="WP_113658680.1">
    <property type="nucleotide sequence ID" value="NZ_KZ845666.1"/>
</dbReference>
<dbReference type="Proteomes" id="UP000251213">
    <property type="component" value="Unassembled WGS sequence"/>
</dbReference>
<keyword evidence="3" id="KW-0489">Methyltransferase</keyword>
<evidence type="ECO:0000259" key="2">
    <source>
        <dbReference type="Pfam" id="PF13649"/>
    </source>
</evidence>
<dbReference type="Pfam" id="PF13649">
    <property type="entry name" value="Methyltransf_25"/>
    <property type="match status" value="1"/>
</dbReference>
<dbReference type="InterPro" id="IPR029063">
    <property type="entry name" value="SAM-dependent_MTases_sf"/>
</dbReference>
<accession>A0A364K4L5</accession>
<keyword evidence="4" id="KW-1185">Reference proteome</keyword>
<reference evidence="3 4" key="1">
    <citation type="submission" date="2018-06" db="EMBL/GenBank/DDBJ databases">
        <title>Thermoflavimicrobium daqus sp. nov., a thermophilic microbe isolated from Moutai-flavour Daqu.</title>
        <authorList>
            <person name="Wang X."/>
            <person name="Zhou H."/>
        </authorList>
    </citation>
    <scope>NUCLEOTIDE SEQUENCE [LARGE SCALE GENOMIC DNA]</scope>
    <source>
        <strain evidence="3 4">FBKL4.011</strain>
    </source>
</reference>
<dbReference type="CDD" id="cd02440">
    <property type="entry name" value="AdoMet_MTases"/>
    <property type="match status" value="1"/>
</dbReference>
<gene>
    <name evidence="3" type="ORF">DL897_08235</name>
</gene>
<evidence type="ECO:0000313" key="4">
    <source>
        <dbReference type="Proteomes" id="UP000251213"/>
    </source>
</evidence>
<evidence type="ECO:0000313" key="3">
    <source>
        <dbReference type="EMBL" id="RAL24310.1"/>
    </source>
</evidence>
<dbReference type="GO" id="GO:0008168">
    <property type="term" value="F:methyltransferase activity"/>
    <property type="evidence" value="ECO:0007669"/>
    <property type="project" value="UniProtKB-KW"/>
</dbReference>
<protein>
    <submittedName>
        <fullName evidence="3">SAM-dependent methyltransferase</fullName>
    </submittedName>
</protein>
<dbReference type="InterPro" id="IPR041698">
    <property type="entry name" value="Methyltransf_25"/>
</dbReference>
<dbReference type="Gene3D" id="3.40.50.150">
    <property type="entry name" value="Vaccinia Virus protein VP39"/>
    <property type="match status" value="1"/>
</dbReference>
<organism evidence="3 4">
    <name type="scientific">Thermoflavimicrobium daqui</name>
    <dbReference type="NCBI Taxonomy" id="2137476"/>
    <lineage>
        <taxon>Bacteria</taxon>
        <taxon>Bacillati</taxon>
        <taxon>Bacillota</taxon>
        <taxon>Bacilli</taxon>
        <taxon>Bacillales</taxon>
        <taxon>Thermoactinomycetaceae</taxon>
        <taxon>Thermoflavimicrobium</taxon>
    </lineage>
</organism>
<sequence>MEQNSMYDWPDYYDWTSTGLDHDITYYVELAKQYGGPVLELGCGTGRCTLAIAREGIPVVGVDISANMLERAQQKAESLGLAHQVEWIESDMAKLDLKERRFPLIIIPYRSFSHLIQVQDQLATLKRIYRHLSNDGLFAMNIFSPQMDQLIDIDGKYAFRGTFPIPGGREEVEVYDYTEVDSFYQILYVIRYFEHFDEHGKSLCRIKSDMRIRYTFPVELSHLLALCGLRIENRFGSFYRAPFDHRSEELIIEAKKVIRVSQ</sequence>